<gene>
    <name evidence="2" type="ORF">C5167_015197</name>
</gene>
<keyword evidence="3" id="KW-1185">Reference proteome</keyword>
<evidence type="ECO:0000313" key="3">
    <source>
        <dbReference type="Proteomes" id="UP000316621"/>
    </source>
</evidence>
<evidence type="ECO:0000313" key="2">
    <source>
        <dbReference type="EMBL" id="RZC56339.1"/>
    </source>
</evidence>
<organism evidence="2 3">
    <name type="scientific">Papaver somniferum</name>
    <name type="common">Opium poppy</name>
    <dbReference type="NCBI Taxonomy" id="3469"/>
    <lineage>
        <taxon>Eukaryota</taxon>
        <taxon>Viridiplantae</taxon>
        <taxon>Streptophyta</taxon>
        <taxon>Embryophyta</taxon>
        <taxon>Tracheophyta</taxon>
        <taxon>Spermatophyta</taxon>
        <taxon>Magnoliopsida</taxon>
        <taxon>Ranunculales</taxon>
        <taxon>Papaveraceae</taxon>
        <taxon>Papaveroideae</taxon>
        <taxon>Papaver</taxon>
    </lineage>
</organism>
<protein>
    <submittedName>
        <fullName evidence="2">Uncharacterized protein</fullName>
    </submittedName>
</protein>
<dbReference type="Gramene" id="RZC56339">
    <property type="protein sequence ID" value="RZC56339"/>
    <property type="gene ID" value="C5167_015197"/>
</dbReference>
<keyword evidence="1" id="KW-0472">Membrane</keyword>
<proteinExistence type="predicted"/>
<reference evidence="2 3" key="1">
    <citation type="journal article" date="2018" name="Science">
        <title>The opium poppy genome and morphinan production.</title>
        <authorList>
            <person name="Guo L."/>
            <person name="Winzer T."/>
            <person name="Yang X."/>
            <person name="Li Y."/>
            <person name="Ning Z."/>
            <person name="He Z."/>
            <person name="Teodor R."/>
            <person name="Lu Y."/>
            <person name="Bowser T.A."/>
            <person name="Graham I.A."/>
            <person name="Ye K."/>
        </authorList>
    </citation>
    <scope>NUCLEOTIDE SEQUENCE [LARGE SCALE GENOMIC DNA]</scope>
    <source>
        <strain evidence="3">cv. HN1</strain>
        <tissue evidence="2">Leaves</tissue>
    </source>
</reference>
<keyword evidence="1" id="KW-1133">Transmembrane helix</keyword>
<dbReference type="EMBL" id="CM010717">
    <property type="protein sequence ID" value="RZC56339.1"/>
    <property type="molecule type" value="Genomic_DNA"/>
</dbReference>
<dbReference type="Proteomes" id="UP000316621">
    <property type="component" value="Chromosome 3"/>
</dbReference>
<keyword evidence="1" id="KW-0812">Transmembrane</keyword>
<feature type="transmembrane region" description="Helical" evidence="1">
    <location>
        <begin position="26"/>
        <end position="49"/>
    </location>
</feature>
<dbReference type="AlphaFoldDB" id="A0A4Y7J9E7"/>
<name>A0A4Y7J9E7_PAPSO</name>
<evidence type="ECO:0000256" key="1">
    <source>
        <dbReference type="SAM" id="Phobius"/>
    </source>
</evidence>
<accession>A0A4Y7J9E7</accession>
<sequence>MKLIKREGYRMVADTLKDGKAKHNHLGLSTLVSIGAIKTLGVKVLIFLASSLLKRKAYQQTVGVQVASKLPQNDCDCILSVKTYIESILCRVKGFEVLMFSTDSQQ</sequence>